<dbReference type="AlphaFoldDB" id="A0A8H6J5Q7"/>
<accession>A0A8H6J5Q7</accession>
<organism evidence="1 2">
    <name type="scientific">Colletotrichum sojae</name>
    <dbReference type="NCBI Taxonomy" id="2175907"/>
    <lineage>
        <taxon>Eukaryota</taxon>
        <taxon>Fungi</taxon>
        <taxon>Dikarya</taxon>
        <taxon>Ascomycota</taxon>
        <taxon>Pezizomycotina</taxon>
        <taxon>Sordariomycetes</taxon>
        <taxon>Hypocreomycetidae</taxon>
        <taxon>Glomerellales</taxon>
        <taxon>Glomerellaceae</taxon>
        <taxon>Colletotrichum</taxon>
        <taxon>Colletotrichum orchidearum species complex</taxon>
    </lineage>
</organism>
<name>A0A8H6J5Q7_9PEZI</name>
<keyword evidence="2" id="KW-1185">Reference proteome</keyword>
<dbReference type="EMBL" id="WIGN01000149">
    <property type="protein sequence ID" value="KAF6806872.1"/>
    <property type="molecule type" value="Genomic_DNA"/>
</dbReference>
<protein>
    <recommendedName>
        <fullName evidence="3">F-box domain-containing protein</fullName>
    </recommendedName>
</protein>
<proteinExistence type="predicted"/>
<evidence type="ECO:0000313" key="1">
    <source>
        <dbReference type="EMBL" id="KAF6806872.1"/>
    </source>
</evidence>
<evidence type="ECO:0008006" key="3">
    <source>
        <dbReference type="Google" id="ProtNLM"/>
    </source>
</evidence>
<reference evidence="1 2" key="1">
    <citation type="journal article" date="2020" name="Phytopathology">
        <title>Genome Sequence Resources of Colletotrichum truncatum, C. plurivorum, C. musicola, and C. sojae: Four Species Pathogenic to Soybean (Glycine max).</title>
        <authorList>
            <person name="Rogerio F."/>
            <person name="Boufleur T.R."/>
            <person name="Ciampi-Guillardi M."/>
            <person name="Sukno S.A."/>
            <person name="Thon M.R."/>
            <person name="Massola Junior N.S."/>
            <person name="Baroncelli R."/>
        </authorList>
    </citation>
    <scope>NUCLEOTIDE SEQUENCE [LARGE SCALE GENOMIC DNA]</scope>
    <source>
        <strain evidence="1 2">LFN0009</strain>
    </source>
</reference>
<comment type="caution">
    <text evidence="1">The sequence shown here is derived from an EMBL/GenBank/DDBJ whole genome shotgun (WGS) entry which is preliminary data.</text>
</comment>
<gene>
    <name evidence="1" type="ORF">CSOJ01_08524</name>
</gene>
<dbReference type="Proteomes" id="UP000652219">
    <property type="component" value="Unassembled WGS sequence"/>
</dbReference>
<evidence type="ECO:0000313" key="2">
    <source>
        <dbReference type="Proteomes" id="UP000652219"/>
    </source>
</evidence>
<sequence length="276" mass="31297">MPGSPCSPAHLDRATLGRRVIRPHLSRRVAELLRDTFRKCQETLLELSIDAGMGGLVGRFLADSLSALSGEHRIRFRKLRALYLNTSYTDNESFKLTTFPARLVLETLSVSGDITKSVIADKEMYPSVKYLSIGVHSRGFTPRDIEAIVGRFAGLESLMLNDRIIADRSSKEGVYRTIQEHCPSLKQFAVQDLDLAELESLARLCFDTMPLLLVLEVLNTDAYIRSRVPMARRKEDGKCAFRMGHVEHSDALARFQPRAVRDRPVGWHDYYNEHLH</sequence>